<organism evidence="2 3">
    <name type="scientific">Penicillium brasilianum</name>
    <dbReference type="NCBI Taxonomy" id="104259"/>
    <lineage>
        <taxon>Eukaryota</taxon>
        <taxon>Fungi</taxon>
        <taxon>Dikarya</taxon>
        <taxon>Ascomycota</taxon>
        <taxon>Pezizomycotina</taxon>
        <taxon>Eurotiomycetes</taxon>
        <taxon>Eurotiomycetidae</taxon>
        <taxon>Eurotiales</taxon>
        <taxon>Aspergillaceae</taxon>
        <taxon>Penicillium</taxon>
    </lineage>
</organism>
<proteinExistence type="predicted"/>
<protein>
    <recommendedName>
        <fullName evidence="4">Cell wall protein</fullName>
    </recommendedName>
</protein>
<keyword evidence="1" id="KW-0732">Signal</keyword>
<evidence type="ECO:0000256" key="1">
    <source>
        <dbReference type="SAM" id="SignalP"/>
    </source>
</evidence>
<feature type="signal peptide" evidence="1">
    <location>
        <begin position="1"/>
        <end position="21"/>
    </location>
</feature>
<sequence length="217" mass="23397">MRFNIPVITISLLSLSSFTAATTINNTCVGQFNNYRDDIRLIAFYVQDTIDGLKERHDQILSNPLLPDVDNLLNIGPASMDAFAQLLEMDELEFQVGVMELCTNHDLKITPQRVQRDLAADLKPIMGLVRPGDTAVKKGCKAAATNVKAAVQNCGAACQQCGNGCAKIAGDVTVACGKTVADAPKRVYELVKQLEKKGATATILKLLFGSPEKTKAT</sequence>
<evidence type="ECO:0000313" key="2">
    <source>
        <dbReference type="EMBL" id="OOQ84045.1"/>
    </source>
</evidence>
<evidence type="ECO:0008006" key="4">
    <source>
        <dbReference type="Google" id="ProtNLM"/>
    </source>
</evidence>
<feature type="chain" id="PRO_5012210671" description="Cell wall protein" evidence="1">
    <location>
        <begin position="22"/>
        <end position="217"/>
    </location>
</feature>
<dbReference type="EMBL" id="LJBN01000186">
    <property type="protein sequence ID" value="OOQ84045.1"/>
    <property type="molecule type" value="Genomic_DNA"/>
</dbReference>
<dbReference type="AlphaFoldDB" id="A0A1S9RF41"/>
<dbReference type="Proteomes" id="UP000190744">
    <property type="component" value="Unassembled WGS sequence"/>
</dbReference>
<accession>A0A1S9RF41</accession>
<evidence type="ECO:0000313" key="3">
    <source>
        <dbReference type="Proteomes" id="UP000190744"/>
    </source>
</evidence>
<reference evidence="3" key="1">
    <citation type="submission" date="2015-09" db="EMBL/GenBank/DDBJ databases">
        <authorList>
            <person name="Fill T.P."/>
            <person name="Baretta J.F."/>
            <person name="de Almeida L.G."/>
            <person name="Rocha M."/>
            <person name="de Souza D.H."/>
            <person name="Malavazi I."/>
            <person name="Cerdeira L.T."/>
            <person name="Hong H."/>
            <person name="Samborskyy M."/>
            <person name="de Vasconcelos A.T."/>
            <person name="Leadlay P."/>
            <person name="Rodrigues-Filho E."/>
        </authorList>
    </citation>
    <scope>NUCLEOTIDE SEQUENCE [LARGE SCALE GENOMIC DNA]</scope>
    <source>
        <strain evidence="3">LaBioMMi 136</strain>
    </source>
</reference>
<name>A0A1S9RF41_PENBI</name>
<gene>
    <name evidence="2" type="ORF">PEBR_32001</name>
</gene>
<comment type="caution">
    <text evidence="2">The sequence shown here is derived from an EMBL/GenBank/DDBJ whole genome shotgun (WGS) entry which is preliminary data.</text>
</comment>